<dbReference type="CDD" id="cd00090">
    <property type="entry name" value="HTH_ARSR"/>
    <property type="match status" value="1"/>
</dbReference>
<feature type="coiled-coil region" evidence="1">
    <location>
        <begin position="300"/>
        <end position="338"/>
    </location>
</feature>
<protein>
    <recommendedName>
        <fullName evidence="2">PAS domain-containing protein</fullName>
    </recommendedName>
</protein>
<evidence type="ECO:0000313" key="4">
    <source>
        <dbReference type="Proteomes" id="UP000245657"/>
    </source>
</evidence>
<name>A0A2V2N296_9EURY</name>
<dbReference type="Gene3D" id="1.10.10.10">
    <property type="entry name" value="Winged helix-like DNA-binding domain superfamily/Winged helix DNA-binding domain"/>
    <property type="match status" value="1"/>
</dbReference>
<feature type="domain" description="PAS" evidence="2">
    <location>
        <begin position="191"/>
        <end position="233"/>
    </location>
</feature>
<keyword evidence="1" id="KW-0175">Coiled coil</keyword>
<gene>
    <name evidence="3" type="ORF">DK846_03520</name>
</gene>
<dbReference type="SUPFAM" id="SSF55785">
    <property type="entry name" value="PYP-like sensor domain (PAS domain)"/>
    <property type="match status" value="1"/>
</dbReference>
<dbReference type="PROSITE" id="PS50112">
    <property type="entry name" value="PAS"/>
    <property type="match status" value="1"/>
</dbReference>
<organism evidence="3 4">
    <name type="scientific">Methanospirillum lacunae</name>
    <dbReference type="NCBI Taxonomy" id="668570"/>
    <lineage>
        <taxon>Archaea</taxon>
        <taxon>Methanobacteriati</taxon>
        <taxon>Methanobacteriota</taxon>
        <taxon>Stenosarchaea group</taxon>
        <taxon>Methanomicrobia</taxon>
        <taxon>Methanomicrobiales</taxon>
        <taxon>Methanospirillaceae</taxon>
        <taxon>Methanospirillum</taxon>
    </lineage>
</organism>
<dbReference type="Gene3D" id="3.30.450.20">
    <property type="entry name" value="PAS domain"/>
    <property type="match status" value="1"/>
</dbReference>
<dbReference type="InterPro" id="IPR036388">
    <property type="entry name" value="WH-like_DNA-bd_sf"/>
</dbReference>
<dbReference type="InterPro" id="IPR036390">
    <property type="entry name" value="WH_DNA-bd_sf"/>
</dbReference>
<evidence type="ECO:0000313" key="3">
    <source>
        <dbReference type="EMBL" id="PWR74232.1"/>
    </source>
</evidence>
<dbReference type="AlphaFoldDB" id="A0A2V2N296"/>
<keyword evidence="4" id="KW-1185">Reference proteome</keyword>
<dbReference type="CDD" id="cd00130">
    <property type="entry name" value="PAS"/>
    <property type="match status" value="1"/>
</dbReference>
<accession>A0A2V2N296</accession>
<dbReference type="Proteomes" id="UP000245657">
    <property type="component" value="Unassembled WGS sequence"/>
</dbReference>
<dbReference type="SUPFAM" id="SSF46785">
    <property type="entry name" value="Winged helix' DNA-binding domain"/>
    <property type="match status" value="1"/>
</dbReference>
<dbReference type="EMBL" id="QGMY01000002">
    <property type="protein sequence ID" value="PWR74232.1"/>
    <property type="molecule type" value="Genomic_DNA"/>
</dbReference>
<reference evidence="3 4" key="1">
    <citation type="submission" date="2018-05" db="EMBL/GenBank/DDBJ databases">
        <title>Draft genome of Methanospirillum lacunae Ki8-1.</title>
        <authorList>
            <person name="Dueholm M.S."/>
            <person name="Nielsen P.H."/>
            <person name="Bakmann L.F."/>
            <person name="Otzen D.E."/>
        </authorList>
    </citation>
    <scope>NUCLEOTIDE SEQUENCE [LARGE SCALE GENOMIC DNA]</scope>
    <source>
        <strain evidence="3 4">Ki8-1</strain>
    </source>
</reference>
<dbReference type="InterPro" id="IPR000014">
    <property type="entry name" value="PAS"/>
</dbReference>
<sequence length="466" mass="53587">MSQISRILEFLKDHPEGACVSEISAALEMNRNYAAKFLTILYRQGQIDLRIYGKTRLYQICNRVPFHAICLISNGVTLGIDRLGIIRKVSGSVETLLYMQIGELLGVLLKSLNHPVLTNNDILNQVRFLIDRKGGKPYHQTIKFRDKMLRITLISCIFDDAMTGVAMQITDFTSWHIDIELIVGGKNNELHLIQESKEFIISIGPDEKIIFANHAYAKYCGLAIQELIGRQGLPYLSSYDMSQIRGAYLISHPSIPSSPVHVTAILPDGEKHWQKWSIFPIFINNKLHQVHLHGKDISKLKYLEQEIQELRQEVAHILKEKNVKLRDLTLQLKREIENRIVIENQYNNQINFFRSLLCDHQVIILETDISMIITSAIIPDQLSHIISNRQLVNYPLQTILLNEEKGSNINNYYNIYCATSEFRRVFCHIRTCFKIIPVITSGIPLKRLDGEFEGMCIIIEFPSLFE</sequence>
<dbReference type="NCBIfam" id="TIGR00229">
    <property type="entry name" value="sensory_box"/>
    <property type="match status" value="1"/>
</dbReference>
<comment type="caution">
    <text evidence="3">The sequence shown here is derived from an EMBL/GenBank/DDBJ whole genome shotgun (WGS) entry which is preliminary data.</text>
</comment>
<proteinExistence type="predicted"/>
<evidence type="ECO:0000256" key="1">
    <source>
        <dbReference type="SAM" id="Coils"/>
    </source>
</evidence>
<dbReference type="InterPro" id="IPR035965">
    <property type="entry name" value="PAS-like_dom_sf"/>
</dbReference>
<evidence type="ECO:0000259" key="2">
    <source>
        <dbReference type="PROSITE" id="PS50112"/>
    </source>
</evidence>
<dbReference type="InterPro" id="IPR011991">
    <property type="entry name" value="ArsR-like_HTH"/>
</dbReference>